<feature type="compositionally biased region" description="Basic and acidic residues" evidence="1">
    <location>
        <begin position="15"/>
        <end position="29"/>
    </location>
</feature>
<gene>
    <name evidence="2" type="ORF">PC117_g24516</name>
    <name evidence="3" type="ORF">PC129_g17780</name>
</gene>
<protein>
    <submittedName>
        <fullName evidence="3">Uncharacterized protein</fullName>
    </submittedName>
</protein>
<dbReference type="EMBL" id="RCMK01001664">
    <property type="protein sequence ID" value="KAG2890209.1"/>
    <property type="molecule type" value="Genomic_DNA"/>
</dbReference>
<dbReference type="Proteomes" id="UP000760860">
    <property type="component" value="Unassembled WGS sequence"/>
</dbReference>
<name>A0A8T1HG18_9STRA</name>
<proteinExistence type="predicted"/>
<sequence length="72" mass="7704">MDVAPVVPVTPICRERMPTPLAERHHGTDRLQPSIRFDPPIDHETAASEAAGDNATADDTPGDAGQDKAAFR</sequence>
<organism evidence="3 4">
    <name type="scientific">Phytophthora cactorum</name>
    <dbReference type="NCBI Taxonomy" id="29920"/>
    <lineage>
        <taxon>Eukaryota</taxon>
        <taxon>Sar</taxon>
        <taxon>Stramenopiles</taxon>
        <taxon>Oomycota</taxon>
        <taxon>Peronosporomycetes</taxon>
        <taxon>Peronosporales</taxon>
        <taxon>Peronosporaceae</taxon>
        <taxon>Phytophthora</taxon>
    </lineage>
</organism>
<dbReference type="Proteomes" id="UP000736787">
    <property type="component" value="Unassembled WGS sequence"/>
</dbReference>
<reference evidence="3" key="1">
    <citation type="submission" date="2018-05" db="EMBL/GenBank/DDBJ databases">
        <title>Effector identification in a new, highly contiguous assembly of the strawberry crown rot pathogen Phytophthora cactorum.</title>
        <authorList>
            <person name="Armitage A.D."/>
            <person name="Nellist C.F."/>
            <person name="Bates H."/>
            <person name="Vickerstaff R.J."/>
            <person name="Harrison R.J."/>
        </authorList>
    </citation>
    <scope>NUCLEOTIDE SEQUENCE</scope>
    <source>
        <strain evidence="2">4040</strain>
        <strain evidence="3">P421</strain>
    </source>
</reference>
<evidence type="ECO:0000313" key="3">
    <source>
        <dbReference type="EMBL" id="KAG3211243.1"/>
    </source>
</evidence>
<evidence type="ECO:0000256" key="1">
    <source>
        <dbReference type="SAM" id="MobiDB-lite"/>
    </source>
</evidence>
<dbReference type="EMBL" id="RCMV01000980">
    <property type="protein sequence ID" value="KAG3211243.1"/>
    <property type="molecule type" value="Genomic_DNA"/>
</dbReference>
<comment type="caution">
    <text evidence="3">The sequence shown here is derived from an EMBL/GenBank/DDBJ whole genome shotgun (WGS) entry which is preliminary data.</text>
</comment>
<dbReference type="AlphaFoldDB" id="A0A8T1HG18"/>
<evidence type="ECO:0000313" key="2">
    <source>
        <dbReference type="EMBL" id="KAG2890209.1"/>
    </source>
</evidence>
<accession>A0A8T1HG18</accession>
<evidence type="ECO:0000313" key="4">
    <source>
        <dbReference type="Proteomes" id="UP000760860"/>
    </source>
</evidence>
<feature type="region of interest" description="Disordered" evidence="1">
    <location>
        <begin position="15"/>
        <end position="72"/>
    </location>
</feature>